<evidence type="ECO:0000313" key="2">
    <source>
        <dbReference type="EMBL" id="OTF70662.1"/>
    </source>
</evidence>
<proteinExistence type="predicted"/>
<reference evidence="2 3" key="1">
    <citation type="submission" date="2017-03" db="EMBL/GenBank/DDBJ databases">
        <title>Genome Survey of Euroglyphus maynei.</title>
        <authorList>
            <person name="Arlian L.G."/>
            <person name="Morgan M.S."/>
            <person name="Rider S.D."/>
        </authorList>
    </citation>
    <scope>NUCLEOTIDE SEQUENCE [LARGE SCALE GENOMIC DNA]</scope>
    <source>
        <strain evidence="2">Arlian Lab</strain>
        <tissue evidence="2">Whole body</tissue>
    </source>
</reference>
<keyword evidence="3" id="KW-1185">Reference proteome</keyword>
<feature type="compositionally biased region" description="Basic residues" evidence="1">
    <location>
        <begin position="1"/>
        <end position="18"/>
    </location>
</feature>
<feature type="region of interest" description="Disordered" evidence="1">
    <location>
        <begin position="1"/>
        <end position="25"/>
    </location>
</feature>
<sequence>MDQLPLKKRIIRSVHHKSPSSSPDYQINFHGEYRPSPSPTTSETCSLDSGFSEQSMIIEPLDLSYHNHPSPIASPILKQLLTMKV</sequence>
<dbReference type="Proteomes" id="UP000194236">
    <property type="component" value="Unassembled WGS sequence"/>
</dbReference>
<evidence type="ECO:0000313" key="3">
    <source>
        <dbReference type="Proteomes" id="UP000194236"/>
    </source>
</evidence>
<accession>A0A1Y3AQC4</accession>
<protein>
    <submittedName>
        <fullName evidence="2">Uncharacterized protein</fullName>
    </submittedName>
</protein>
<gene>
    <name evidence="2" type="ORF">BLA29_010899</name>
</gene>
<dbReference type="EMBL" id="MUJZ01064609">
    <property type="protein sequence ID" value="OTF70662.1"/>
    <property type="molecule type" value="Genomic_DNA"/>
</dbReference>
<name>A0A1Y3AQC4_EURMA</name>
<evidence type="ECO:0000256" key="1">
    <source>
        <dbReference type="SAM" id="MobiDB-lite"/>
    </source>
</evidence>
<organism evidence="2 3">
    <name type="scientific">Euroglyphus maynei</name>
    <name type="common">Mayne's house dust mite</name>
    <dbReference type="NCBI Taxonomy" id="6958"/>
    <lineage>
        <taxon>Eukaryota</taxon>
        <taxon>Metazoa</taxon>
        <taxon>Ecdysozoa</taxon>
        <taxon>Arthropoda</taxon>
        <taxon>Chelicerata</taxon>
        <taxon>Arachnida</taxon>
        <taxon>Acari</taxon>
        <taxon>Acariformes</taxon>
        <taxon>Sarcoptiformes</taxon>
        <taxon>Astigmata</taxon>
        <taxon>Psoroptidia</taxon>
        <taxon>Analgoidea</taxon>
        <taxon>Pyroglyphidae</taxon>
        <taxon>Pyroglyphinae</taxon>
        <taxon>Euroglyphus</taxon>
    </lineage>
</organism>
<comment type="caution">
    <text evidence="2">The sequence shown here is derived from an EMBL/GenBank/DDBJ whole genome shotgun (WGS) entry which is preliminary data.</text>
</comment>
<dbReference type="AlphaFoldDB" id="A0A1Y3AQC4"/>